<dbReference type="GO" id="GO:0005829">
    <property type="term" value="C:cytosol"/>
    <property type="evidence" value="ECO:0007669"/>
    <property type="project" value="TreeGrafter"/>
</dbReference>
<proteinExistence type="inferred from homology"/>
<evidence type="ECO:0000313" key="9">
    <source>
        <dbReference type="EMBL" id="KAK5055236.1"/>
    </source>
</evidence>
<evidence type="ECO:0000256" key="5">
    <source>
        <dbReference type="ARBA" id="ARBA00022694"/>
    </source>
</evidence>
<reference evidence="9 10" key="1">
    <citation type="submission" date="2023-08" db="EMBL/GenBank/DDBJ databases">
        <title>Black Yeasts Isolated from many extreme environments.</title>
        <authorList>
            <person name="Coleine C."/>
            <person name="Stajich J.E."/>
            <person name="Selbmann L."/>
        </authorList>
    </citation>
    <scope>NUCLEOTIDE SEQUENCE [LARGE SCALE GENOMIC DNA]</scope>
    <source>
        <strain evidence="9 10">CCFEE 5792</strain>
    </source>
</reference>
<sequence length="199" mass="22016">MVQAIQLAHIPSDLTLFVALYRDVKNAAFLREQLLAGNTDFEYAFIDASTVISTKHALAAAFRAINDYLNDRLKSRNVHSETVYALSPNNNIGEAFRRFGVSETTKDLLVMKIATQIQITQESVTRHLGDNIQGEEVPFEDRSIQDISDINRIKKIYKIAPPPARKGNKQVAGDSGISKDQTSNLEVQILGAMALRGAT</sequence>
<dbReference type="AlphaFoldDB" id="A0AAV9NDT0"/>
<dbReference type="Pfam" id="PF08617">
    <property type="entry name" value="CGI-121"/>
    <property type="match status" value="1"/>
</dbReference>
<dbReference type="PANTHER" id="PTHR15840:SF10">
    <property type="entry name" value="EKC_KEOPS COMPLEX SUBUNIT TPRKB"/>
    <property type="match status" value="1"/>
</dbReference>
<dbReference type="InterPro" id="IPR036504">
    <property type="entry name" value="CGI121/TPRKB_sf"/>
</dbReference>
<dbReference type="GO" id="GO:0000408">
    <property type="term" value="C:EKC/KEOPS complex"/>
    <property type="evidence" value="ECO:0007669"/>
    <property type="project" value="TreeGrafter"/>
</dbReference>
<dbReference type="SUPFAM" id="SSF143870">
    <property type="entry name" value="PF0523-like"/>
    <property type="match status" value="1"/>
</dbReference>
<evidence type="ECO:0000313" key="10">
    <source>
        <dbReference type="Proteomes" id="UP001358417"/>
    </source>
</evidence>
<keyword evidence="6 8" id="KW-0539">Nucleus</keyword>
<dbReference type="Gene3D" id="3.30.2380.10">
    <property type="entry name" value="CGI121/TPRKB"/>
    <property type="match status" value="1"/>
</dbReference>
<name>A0AAV9NDT0_9EURO</name>
<evidence type="ECO:0000256" key="2">
    <source>
        <dbReference type="ARBA" id="ARBA00005546"/>
    </source>
</evidence>
<evidence type="ECO:0000256" key="6">
    <source>
        <dbReference type="ARBA" id="ARBA00023242"/>
    </source>
</evidence>
<evidence type="ECO:0000256" key="8">
    <source>
        <dbReference type="RuleBase" id="RU004398"/>
    </source>
</evidence>
<keyword evidence="10" id="KW-1185">Reference proteome</keyword>
<dbReference type="RefSeq" id="XP_064707667.1">
    <property type="nucleotide sequence ID" value="XM_064856491.1"/>
</dbReference>
<accession>A0AAV9NDT0</accession>
<evidence type="ECO:0000256" key="4">
    <source>
        <dbReference type="ARBA" id="ARBA00016009"/>
    </source>
</evidence>
<evidence type="ECO:0000256" key="7">
    <source>
        <dbReference type="ARBA" id="ARBA00025043"/>
    </source>
</evidence>
<comment type="similarity">
    <text evidence="2 8">Belongs to the CGI121/TPRKB family.</text>
</comment>
<dbReference type="EMBL" id="JAVRRD010000009">
    <property type="protein sequence ID" value="KAK5055236.1"/>
    <property type="molecule type" value="Genomic_DNA"/>
</dbReference>
<dbReference type="GO" id="GO:0005634">
    <property type="term" value="C:nucleus"/>
    <property type="evidence" value="ECO:0007669"/>
    <property type="project" value="UniProtKB-SubCell"/>
</dbReference>
<keyword evidence="5" id="KW-0819">tRNA processing</keyword>
<dbReference type="Proteomes" id="UP001358417">
    <property type="component" value="Unassembled WGS sequence"/>
</dbReference>
<comment type="function">
    <text evidence="7">Component of the EKC/KEOPS complex that is required for the formation of a threonylcarbamoyl group on adenosine at position 37 (t(6)A37) in tRNAs that read codons beginning with adenine. The complex is probably involved in the transfer of the threonylcarbamoyl moiety of threonylcarbamoyl-AMP (TC-AMP) to the N6 group of A37. CGI121 acts as an allosteric effector that regulates the t(6)A activity of the complex. The EKC/KEOPS complex also promotes both telomere uncapping and telomere elongation. The complex is required for efficient recruitment of transcriptional coactivators. CGI121 is not required for tRNA modification.</text>
</comment>
<protein>
    <recommendedName>
        <fullName evidence="4">EKC/KEOPS complex subunit CGI121</fullName>
    </recommendedName>
    <alternativeName>
        <fullName evidence="3">EKC/KEOPS complex subunit cgi121</fullName>
    </alternativeName>
</protein>
<dbReference type="GeneID" id="89981122"/>
<comment type="caution">
    <text evidence="9">The sequence shown here is derived from an EMBL/GenBank/DDBJ whole genome shotgun (WGS) entry which is preliminary data.</text>
</comment>
<dbReference type="PANTHER" id="PTHR15840">
    <property type="entry name" value="CGI-121 FAMILY MEMBER"/>
    <property type="match status" value="1"/>
</dbReference>
<dbReference type="InterPro" id="IPR013926">
    <property type="entry name" value="CGI121/TPRKB"/>
</dbReference>
<organism evidence="9 10">
    <name type="scientific">Exophiala bonariae</name>
    <dbReference type="NCBI Taxonomy" id="1690606"/>
    <lineage>
        <taxon>Eukaryota</taxon>
        <taxon>Fungi</taxon>
        <taxon>Dikarya</taxon>
        <taxon>Ascomycota</taxon>
        <taxon>Pezizomycotina</taxon>
        <taxon>Eurotiomycetes</taxon>
        <taxon>Chaetothyriomycetidae</taxon>
        <taxon>Chaetothyriales</taxon>
        <taxon>Herpotrichiellaceae</taxon>
        <taxon>Exophiala</taxon>
    </lineage>
</organism>
<dbReference type="GO" id="GO:0002949">
    <property type="term" value="P:tRNA threonylcarbamoyladenosine modification"/>
    <property type="evidence" value="ECO:0007669"/>
    <property type="project" value="TreeGrafter"/>
</dbReference>
<evidence type="ECO:0000256" key="3">
    <source>
        <dbReference type="ARBA" id="ARBA00015316"/>
    </source>
</evidence>
<comment type="subcellular location">
    <subcellularLocation>
        <location evidence="1">Nucleus</location>
    </subcellularLocation>
</comment>
<evidence type="ECO:0000256" key="1">
    <source>
        <dbReference type="ARBA" id="ARBA00004123"/>
    </source>
</evidence>
<gene>
    <name evidence="9" type="ORF">LTR84_012986</name>
</gene>